<dbReference type="AlphaFoldDB" id="A0AAJ2C8L3"/>
<dbReference type="InterPro" id="IPR021508">
    <property type="entry name" value="Gp17-like"/>
</dbReference>
<dbReference type="Proteomes" id="UP001249076">
    <property type="component" value="Unassembled WGS sequence"/>
</dbReference>
<evidence type="ECO:0008006" key="5">
    <source>
        <dbReference type="Google" id="ProtNLM"/>
    </source>
</evidence>
<dbReference type="Proteomes" id="UP001253458">
    <property type="component" value="Unassembled WGS sequence"/>
</dbReference>
<gene>
    <name evidence="1" type="ORF">J2W88_003007</name>
    <name evidence="2" type="ORF">J2W93_004576</name>
</gene>
<evidence type="ECO:0000313" key="1">
    <source>
        <dbReference type="EMBL" id="MDR6767726.1"/>
    </source>
</evidence>
<proteinExistence type="predicted"/>
<sequence>MSIDTLIAAALSPLVSGRVYPDVAPDNPVLPYIVYQQVGGAGLVFQEGTLPDHEGCRIQIATWGARRVDVTALAKLAEKALIDAPGLQTEPMGGRVSDYESDTKRYGARQDFMIWAPR</sequence>
<accession>A0AAJ2C8L3</accession>
<reference evidence="1 3" key="1">
    <citation type="submission" date="2023-07" db="EMBL/GenBank/DDBJ databases">
        <title>Sorghum-associated microbial communities from plants grown in Nebraska, USA.</title>
        <authorList>
            <person name="Schachtman D."/>
        </authorList>
    </citation>
    <scope>NUCLEOTIDE SEQUENCE</scope>
    <source>
        <strain evidence="2 3">BE105</strain>
        <strain evidence="1">BE69</strain>
    </source>
</reference>
<dbReference type="Pfam" id="PF11367">
    <property type="entry name" value="Tail_completion_gp17"/>
    <property type="match status" value="1"/>
</dbReference>
<evidence type="ECO:0000313" key="2">
    <source>
        <dbReference type="EMBL" id="MDR6839708.1"/>
    </source>
</evidence>
<keyword evidence="3" id="KW-1185">Reference proteome</keyword>
<evidence type="ECO:0000313" key="3">
    <source>
        <dbReference type="Proteomes" id="UP001249076"/>
    </source>
</evidence>
<dbReference type="EMBL" id="JAVDTL010000004">
    <property type="protein sequence ID" value="MDR6767726.1"/>
    <property type="molecule type" value="Genomic_DNA"/>
</dbReference>
<organism evidence="1 4">
    <name type="scientific">Acidovorax delafieldii</name>
    <name type="common">Pseudomonas delafieldii</name>
    <dbReference type="NCBI Taxonomy" id="47920"/>
    <lineage>
        <taxon>Bacteria</taxon>
        <taxon>Pseudomonadati</taxon>
        <taxon>Pseudomonadota</taxon>
        <taxon>Betaproteobacteria</taxon>
        <taxon>Burkholderiales</taxon>
        <taxon>Comamonadaceae</taxon>
        <taxon>Acidovorax</taxon>
    </lineage>
</organism>
<protein>
    <recommendedName>
        <fullName evidence="5">DUF3168 domain-containing protein</fullName>
    </recommendedName>
</protein>
<dbReference type="RefSeq" id="WP_209820697.1">
    <property type="nucleotide sequence ID" value="NZ_JAVDTL010000004.1"/>
</dbReference>
<comment type="caution">
    <text evidence="1">The sequence shown here is derived from an EMBL/GenBank/DDBJ whole genome shotgun (WGS) entry which is preliminary data.</text>
</comment>
<name>A0AAJ2C8L3_ACIDE</name>
<evidence type="ECO:0000313" key="4">
    <source>
        <dbReference type="Proteomes" id="UP001253458"/>
    </source>
</evidence>
<dbReference type="EMBL" id="JAVDTS010000011">
    <property type="protein sequence ID" value="MDR6839708.1"/>
    <property type="molecule type" value="Genomic_DNA"/>
</dbReference>